<keyword evidence="1" id="KW-0175">Coiled coil</keyword>
<dbReference type="AlphaFoldDB" id="A0A3N4L8Z1"/>
<gene>
    <name evidence="3" type="ORF">L211DRAFT_842728</name>
</gene>
<feature type="compositionally biased region" description="Low complexity" evidence="2">
    <location>
        <begin position="243"/>
        <end position="256"/>
    </location>
</feature>
<feature type="compositionally biased region" description="Polar residues" evidence="2">
    <location>
        <begin position="188"/>
        <end position="211"/>
    </location>
</feature>
<evidence type="ECO:0000313" key="4">
    <source>
        <dbReference type="Proteomes" id="UP000267821"/>
    </source>
</evidence>
<evidence type="ECO:0000313" key="3">
    <source>
        <dbReference type="EMBL" id="RPB19370.1"/>
    </source>
</evidence>
<feature type="compositionally biased region" description="Basic and acidic residues" evidence="2">
    <location>
        <begin position="145"/>
        <end position="154"/>
    </location>
</feature>
<feature type="coiled-coil region" evidence="1">
    <location>
        <begin position="777"/>
        <end position="804"/>
    </location>
</feature>
<feature type="compositionally biased region" description="Low complexity" evidence="2">
    <location>
        <begin position="695"/>
        <end position="728"/>
    </location>
</feature>
<reference evidence="3 4" key="1">
    <citation type="journal article" date="2018" name="Nat. Ecol. Evol.">
        <title>Pezizomycetes genomes reveal the molecular basis of ectomycorrhizal truffle lifestyle.</title>
        <authorList>
            <person name="Murat C."/>
            <person name="Payen T."/>
            <person name="Noel B."/>
            <person name="Kuo A."/>
            <person name="Morin E."/>
            <person name="Chen J."/>
            <person name="Kohler A."/>
            <person name="Krizsan K."/>
            <person name="Balestrini R."/>
            <person name="Da Silva C."/>
            <person name="Montanini B."/>
            <person name="Hainaut M."/>
            <person name="Levati E."/>
            <person name="Barry K.W."/>
            <person name="Belfiori B."/>
            <person name="Cichocki N."/>
            <person name="Clum A."/>
            <person name="Dockter R.B."/>
            <person name="Fauchery L."/>
            <person name="Guy J."/>
            <person name="Iotti M."/>
            <person name="Le Tacon F."/>
            <person name="Lindquist E.A."/>
            <person name="Lipzen A."/>
            <person name="Malagnac F."/>
            <person name="Mello A."/>
            <person name="Molinier V."/>
            <person name="Miyauchi S."/>
            <person name="Poulain J."/>
            <person name="Riccioni C."/>
            <person name="Rubini A."/>
            <person name="Sitrit Y."/>
            <person name="Splivallo R."/>
            <person name="Traeger S."/>
            <person name="Wang M."/>
            <person name="Zifcakova L."/>
            <person name="Wipf D."/>
            <person name="Zambonelli A."/>
            <person name="Paolocci F."/>
            <person name="Nowrousian M."/>
            <person name="Ottonello S."/>
            <person name="Baldrian P."/>
            <person name="Spatafora J.W."/>
            <person name="Henrissat B."/>
            <person name="Nagy L.G."/>
            <person name="Aury J.M."/>
            <person name="Wincker P."/>
            <person name="Grigoriev I.V."/>
            <person name="Bonfante P."/>
            <person name="Martin F.M."/>
        </authorList>
    </citation>
    <scope>NUCLEOTIDE SEQUENCE [LARGE SCALE GENOMIC DNA]</scope>
    <source>
        <strain evidence="3 4">ATCC MYA-4762</strain>
    </source>
</reference>
<dbReference type="InParanoid" id="A0A3N4L8Z1"/>
<feature type="compositionally biased region" description="Pro residues" evidence="2">
    <location>
        <begin position="366"/>
        <end position="384"/>
    </location>
</feature>
<feature type="compositionally biased region" description="Pro residues" evidence="2">
    <location>
        <begin position="1"/>
        <end position="15"/>
    </location>
</feature>
<feature type="region of interest" description="Disordered" evidence="2">
    <location>
        <begin position="304"/>
        <end position="384"/>
    </location>
</feature>
<feature type="compositionally biased region" description="Pro residues" evidence="2">
    <location>
        <begin position="608"/>
        <end position="631"/>
    </location>
</feature>
<accession>A0A3N4L8Z1</accession>
<evidence type="ECO:0000256" key="2">
    <source>
        <dbReference type="SAM" id="MobiDB-lite"/>
    </source>
</evidence>
<feature type="region of interest" description="Disordered" evidence="2">
    <location>
        <begin position="562"/>
        <end position="638"/>
    </location>
</feature>
<feature type="compositionally biased region" description="Polar residues" evidence="2">
    <location>
        <begin position="81"/>
        <end position="96"/>
    </location>
</feature>
<dbReference type="EMBL" id="ML121590">
    <property type="protein sequence ID" value="RPB19370.1"/>
    <property type="molecule type" value="Genomic_DNA"/>
</dbReference>
<organism evidence="3 4">
    <name type="scientific">Terfezia boudieri ATCC MYA-4762</name>
    <dbReference type="NCBI Taxonomy" id="1051890"/>
    <lineage>
        <taxon>Eukaryota</taxon>
        <taxon>Fungi</taxon>
        <taxon>Dikarya</taxon>
        <taxon>Ascomycota</taxon>
        <taxon>Pezizomycotina</taxon>
        <taxon>Pezizomycetes</taxon>
        <taxon>Pezizales</taxon>
        <taxon>Pezizaceae</taxon>
        <taxon>Terfezia</taxon>
    </lineage>
</organism>
<feature type="compositionally biased region" description="Polar residues" evidence="2">
    <location>
        <begin position="321"/>
        <end position="335"/>
    </location>
</feature>
<feature type="compositionally biased region" description="Basic and acidic residues" evidence="2">
    <location>
        <begin position="162"/>
        <end position="176"/>
    </location>
</feature>
<keyword evidence="4" id="KW-1185">Reference proteome</keyword>
<protein>
    <submittedName>
        <fullName evidence="3">Uncharacterized protein</fullName>
    </submittedName>
</protein>
<dbReference type="OrthoDB" id="5405001at2759"/>
<sequence>MPAPPQIGKPLPPPGGLRRGVPMVQKGSSPPAARLGRRGVSPQIKGVVEKGQSLLPVSREQSPAPRKMAAVETAAPHRSLSLENVSQGRPRSNTDAGSHPPYGQISRSPSPAPADFRPQVPKKDFVRSVVAADHVRSRSLSPSAHGKEKPERRKNVFGLFPSEKKEKDESNKRGMADHIAAVFHRKVSNQSAPQQGDLSFRSTPTPQTVAMYNTPPFGLSPPHPWITSASTPPINQFGWHQRNNSSPATSATSANSKPRQTPRKQHSRDNSSSTNASASQLRNPSRLAKQASFDIEAAIEKVWGPIEGTHHPRPVQRGSGIATSEQKQRPTRSQTPPKPISKGRYLKPSPLLPPLNKETYQKRTLPPAPPPAPAPAPAPIPAPAPAPAVELYVAPVEQKPIEEREDSPVSPLRPVAYNPYEPASPASPGFEPLLPISMIPLSPRCLSSRVSHRLSVSIPSVGRPVTQRYSVPGTPAELFKATSASHEHMYYLELPTGLGEFHLDSAIDVQQEDEDDILVWLDSLKFENDQGRNAEENIVAEEEHLDPTPQDQPPQVVIDAASPAETVPTSRASTPAEVGINVTRPRSPSFIPRKPVGSAKATAATTVPPTPPTTNPNLLSPPIPQLSPPSPSDYSGSFSDRISFSSTASDVFKNDVRYSDELPLFDWRSSGEFSDYEAGDLRLQNVPAASNGVATSSVSSSPQTQPSTTFSSPNLSEYSVSSTGTPSSGGLCTSDIDAILGSGPSKLSHTTTHVYIPDVDDGGSEGMRSSEIEAILRAQMVADEEEMERRRSRVEKEREDVLEREYLARMERRRTRYVRGRNSGLEGDILFVLRGEDII</sequence>
<dbReference type="Proteomes" id="UP000267821">
    <property type="component" value="Unassembled WGS sequence"/>
</dbReference>
<feature type="region of interest" description="Disordered" evidence="2">
    <location>
        <begin position="1"/>
        <end position="289"/>
    </location>
</feature>
<proteinExistence type="predicted"/>
<feature type="compositionally biased region" description="Polar residues" evidence="2">
    <location>
        <begin position="270"/>
        <end position="283"/>
    </location>
</feature>
<feature type="region of interest" description="Disordered" evidence="2">
    <location>
        <begin position="692"/>
        <end position="728"/>
    </location>
</feature>
<name>A0A3N4L8Z1_9PEZI</name>
<evidence type="ECO:0000256" key="1">
    <source>
        <dbReference type="SAM" id="Coils"/>
    </source>
</evidence>